<dbReference type="STRING" id="292563.Cyast_1240"/>
<dbReference type="PROSITE" id="PS51257">
    <property type="entry name" value="PROKAR_LIPOPROTEIN"/>
    <property type="match status" value="1"/>
</dbReference>
<organism evidence="3 4">
    <name type="scientific">Cyanobacterium stanieri (strain ATCC 29140 / PCC 7202)</name>
    <dbReference type="NCBI Taxonomy" id="292563"/>
    <lineage>
        <taxon>Bacteria</taxon>
        <taxon>Bacillati</taxon>
        <taxon>Cyanobacteriota</taxon>
        <taxon>Cyanophyceae</taxon>
        <taxon>Oscillatoriophycideae</taxon>
        <taxon>Chroococcales</taxon>
        <taxon>Geminocystaceae</taxon>
        <taxon>Cyanobacterium</taxon>
    </lineage>
</organism>
<reference evidence="4" key="1">
    <citation type="journal article" date="2013" name="Proc. Natl. Acad. Sci. U.S.A.">
        <title>Improving the coverage of the cyanobacterial phylum using diversity-driven genome sequencing.</title>
        <authorList>
            <person name="Shih P.M."/>
            <person name="Wu D."/>
            <person name="Latifi A."/>
            <person name="Axen S.D."/>
            <person name="Fewer D.P."/>
            <person name="Talla E."/>
            <person name="Calteau A."/>
            <person name="Cai F."/>
            <person name="Tandeau de Marsac N."/>
            <person name="Rippka R."/>
            <person name="Herdman M."/>
            <person name="Sivonen K."/>
            <person name="Coursin T."/>
            <person name="Laurent T."/>
            <person name="Goodwin L."/>
            <person name="Nolan M."/>
            <person name="Davenport K.W."/>
            <person name="Han C.S."/>
            <person name="Rubin E.M."/>
            <person name="Eisen J.A."/>
            <person name="Woyke T."/>
            <person name="Gugger M."/>
            <person name="Kerfeld C.A."/>
        </authorList>
    </citation>
    <scope>NUCLEOTIDE SEQUENCE [LARGE SCALE GENOMIC DNA]</scope>
    <source>
        <strain evidence="4">ATCC 29140 / PCC 7202</strain>
    </source>
</reference>
<keyword evidence="4" id="KW-1185">Reference proteome</keyword>
<feature type="chain" id="PRO_5003938848" description="Lipoprotein" evidence="2">
    <location>
        <begin position="21"/>
        <end position="295"/>
    </location>
</feature>
<evidence type="ECO:0000313" key="3">
    <source>
        <dbReference type="EMBL" id="AFZ47205.1"/>
    </source>
</evidence>
<dbReference type="KEGG" id="csn:Cyast_1240"/>
<dbReference type="EMBL" id="CP003940">
    <property type="protein sequence ID" value="AFZ47205.1"/>
    <property type="molecule type" value="Genomic_DNA"/>
</dbReference>
<gene>
    <name evidence="3" type="ordered locus">Cyast_1240</name>
</gene>
<accession>K9YLD4</accession>
<feature type="compositionally biased region" description="Low complexity" evidence="1">
    <location>
        <begin position="246"/>
        <end position="267"/>
    </location>
</feature>
<evidence type="ECO:0000313" key="4">
    <source>
        <dbReference type="Proteomes" id="UP000010483"/>
    </source>
</evidence>
<dbReference type="eggNOG" id="ENOG502Z8F2">
    <property type="taxonomic scope" value="Bacteria"/>
</dbReference>
<keyword evidence="2" id="KW-0732">Signal</keyword>
<evidence type="ECO:0008006" key="5">
    <source>
        <dbReference type="Google" id="ProtNLM"/>
    </source>
</evidence>
<dbReference type="Proteomes" id="UP000010483">
    <property type="component" value="Chromosome"/>
</dbReference>
<protein>
    <recommendedName>
        <fullName evidence="5">Lipoprotein</fullName>
    </recommendedName>
</protein>
<dbReference type="AlphaFoldDB" id="K9YLD4"/>
<sequence length="295" mass="32158">MLKKLLAICLVITLGFTTVACGSNNVARTTNNNFTNNTTQPINNIPDGQYPVQQATFNDVDGEYNLMLLNTPSGTRPNYLTTDLQMARLTDEEIEAGKQTYVAISGDEAVMHLTEDFRIEYIHNETETVTNPNTGRQETVIIRQQSSFWSPFAGALAGQAIGSMLFRPQYYVPPVFQPGVPLTGFGGYGSTYTQAVDSYRSNHNAVPPVERNRQSVRTTGTIRNSQTGAVRGSTVSGTRATGSGVGSSNLGNNNRSNTNTRQRNNSSFGSGSNTRRTPVRRTPSRSRGFGGGRRR</sequence>
<dbReference type="BioCyc" id="CSTA292563:G1353-1246-MONOMER"/>
<feature type="region of interest" description="Disordered" evidence="1">
    <location>
        <begin position="201"/>
        <end position="295"/>
    </location>
</feature>
<name>K9YLD4_CYASC</name>
<proteinExistence type="predicted"/>
<dbReference type="PATRIC" id="fig|292563.3.peg.1300"/>
<evidence type="ECO:0000256" key="2">
    <source>
        <dbReference type="SAM" id="SignalP"/>
    </source>
</evidence>
<feature type="compositionally biased region" description="Polar residues" evidence="1">
    <location>
        <begin position="215"/>
        <end position="240"/>
    </location>
</feature>
<feature type="signal peptide" evidence="2">
    <location>
        <begin position="1"/>
        <end position="20"/>
    </location>
</feature>
<evidence type="ECO:0000256" key="1">
    <source>
        <dbReference type="SAM" id="MobiDB-lite"/>
    </source>
</evidence>
<dbReference type="HOGENOM" id="CLU_064695_0_0_3"/>